<dbReference type="InterPro" id="IPR000182">
    <property type="entry name" value="GNAT_dom"/>
</dbReference>
<keyword evidence="4" id="KW-1185">Reference proteome</keyword>
<dbReference type="AlphaFoldDB" id="A0A3D9VA11"/>
<feature type="region of interest" description="Disordered" evidence="1">
    <location>
        <begin position="1"/>
        <end position="22"/>
    </location>
</feature>
<dbReference type="InterPro" id="IPR051908">
    <property type="entry name" value="Ribosomal_N-acetyltransferase"/>
</dbReference>
<protein>
    <submittedName>
        <fullName evidence="3">RimJ/RimL family protein N-acetyltransferase</fullName>
    </submittedName>
</protein>
<dbReference type="InterPro" id="IPR016181">
    <property type="entry name" value="Acyl_CoA_acyltransferase"/>
</dbReference>
<dbReference type="PROSITE" id="PS51186">
    <property type="entry name" value="GNAT"/>
    <property type="match status" value="2"/>
</dbReference>
<dbReference type="CDD" id="cd04301">
    <property type="entry name" value="NAT_SF"/>
    <property type="match status" value="1"/>
</dbReference>
<dbReference type="GO" id="GO:0008999">
    <property type="term" value="F:protein-N-terminal-alanine acetyltransferase activity"/>
    <property type="evidence" value="ECO:0007669"/>
    <property type="project" value="TreeGrafter"/>
</dbReference>
<organism evidence="3 4">
    <name type="scientific">Thermasporomyces composti</name>
    <dbReference type="NCBI Taxonomy" id="696763"/>
    <lineage>
        <taxon>Bacteria</taxon>
        <taxon>Bacillati</taxon>
        <taxon>Actinomycetota</taxon>
        <taxon>Actinomycetes</taxon>
        <taxon>Propionibacteriales</taxon>
        <taxon>Nocardioidaceae</taxon>
        <taxon>Thermasporomyces</taxon>
    </lineage>
</organism>
<dbReference type="RefSeq" id="WP_115850986.1">
    <property type="nucleotide sequence ID" value="NZ_QTUC01000001.1"/>
</dbReference>
<dbReference type="GO" id="GO:0005737">
    <property type="term" value="C:cytoplasm"/>
    <property type="evidence" value="ECO:0007669"/>
    <property type="project" value="TreeGrafter"/>
</dbReference>
<dbReference type="PANTHER" id="PTHR43441">
    <property type="entry name" value="RIBOSOMAL-PROTEIN-SERINE ACETYLTRANSFERASE"/>
    <property type="match status" value="1"/>
</dbReference>
<evidence type="ECO:0000313" key="4">
    <source>
        <dbReference type="Proteomes" id="UP000256485"/>
    </source>
</evidence>
<dbReference type="Proteomes" id="UP000256485">
    <property type="component" value="Unassembled WGS sequence"/>
</dbReference>
<gene>
    <name evidence="3" type="ORF">DFJ64_2987</name>
</gene>
<dbReference type="PANTHER" id="PTHR43441:SF10">
    <property type="entry name" value="ACETYLTRANSFERASE"/>
    <property type="match status" value="1"/>
</dbReference>
<accession>A0A3D9VA11</accession>
<comment type="caution">
    <text evidence="3">The sequence shown here is derived from an EMBL/GenBank/DDBJ whole genome shotgun (WGS) entry which is preliminary data.</text>
</comment>
<evidence type="ECO:0000256" key="1">
    <source>
        <dbReference type="SAM" id="MobiDB-lite"/>
    </source>
</evidence>
<reference evidence="3 4" key="1">
    <citation type="submission" date="2018-08" db="EMBL/GenBank/DDBJ databases">
        <title>Sequencing the genomes of 1000 actinobacteria strains.</title>
        <authorList>
            <person name="Klenk H.-P."/>
        </authorList>
    </citation>
    <scope>NUCLEOTIDE SEQUENCE [LARGE SCALE GENOMIC DNA]</scope>
    <source>
        <strain evidence="3 4">DSM 22891</strain>
    </source>
</reference>
<sequence length="380" mass="40927">MEPPRLPAGPVALRPPRAGDVEDVLDHGRDPATSMIFPDLATRADAERFLLDQVPRGWRDGDHLTLAVADASSDAYLGVVTLRVKPGGAADVSYGLRPSARGRGAMTEALRALVDWAFSDAGPGLSAMHWQAPVGSWAARRVAWRVGFRIEGVLRAGVLADQGRADCWLASLLADDPRQPTNPWYTAAVLRGRRCVLRPFRESDADAVVEGCTDPLTRHWLTHLPDPYTTAEALSFIHGREEAHASGRGVHWAVADPDTDACIGAFGLNDIDQSTGTAELGYWVHPGARGRGVATEAARLIVRHALIPVDDGGLGLRRLTLRAAAQNVASQRVAERAGLRPAGVWRAAQQLGDGSFTDMVVFDLLAEDVTSADWLRDDID</sequence>
<dbReference type="EMBL" id="QTUC01000001">
    <property type="protein sequence ID" value="REF37543.1"/>
    <property type="molecule type" value="Genomic_DNA"/>
</dbReference>
<evidence type="ECO:0000313" key="3">
    <source>
        <dbReference type="EMBL" id="REF37543.1"/>
    </source>
</evidence>
<name>A0A3D9VA11_THECX</name>
<dbReference type="SUPFAM" id="SSF55729">
    <property type="entry name" value="Acyl-CoA N-acyltransferases (Nat)"/>
    <property type="match status" value="2"/>
</dbReference>
<dbReference type="Gene3D" id="3.40.630.30">
    <property type="match status" value="2"/>
</dbReference>
<dbReference type="OrthoDB" id="9795188at2"/>
<feature type="domain" description="N-acetyltransferase" evidence="2">
    <location>
        <begin position="11"/>
        <end position="174"/>
    </location>
</feature>
<dbReference type="GO" id="GO:1990189">
    <property type="term" value="F:protein N-terminal-serine acetyltransferase activity"/>
    <property type="evidence" value="ECO:0007669"/>
    <property type="project" value="TreeGrafter"/>
</dbReference>
<evidence type="ECO:0000259" key="2">
    <source>
        <dbReference type="PROSITE" id="PS51186"/>
    </source>
</evidence>
<keyword evidence="3" id="KW-0808">Transferase</keyword>
<dbReference type="Pfam" id="PF13302">
    <property type="entry name" value="Acetyltransf_3"/>
    <property type="match status" value="2"/>
</dbReference>
<feature type="domain" description="N-acetyltransferase" evidence="2">
    <location>
        <begin position="195"/>
        <end position="367"/>
    </location>
</feature>
<proteinExistence type="predicted"/>